<name>A0A368UBA0_9GAMM</name>
<evidence type="ECO:0000313" key="2">
    <source>
        <dbReference type="Proteomes" id="UP000253204"/>
    </source>
</evidence>
<dbReference type="EMBL" id="QPIJ01000001">
    <property type="protein sequence ID" value="RCV93887.1"/>
    <property type="molecule type" value="Genomic_DNA"/>
</dbReference>
<organism evidence="1 2">
    <name type="scientific">Vreelandella rituensis</name>
    <dbReference type="NCBI Taxonomy" id="2282306"/>
    <lineage>
        <taxon>Bacteria</taxon>
        <taxon>Pseudomonadati</taxon>
        <taxon>Pseudomonadota</taxon>
        <taxon>Gammaproteobacteria</taxon>
        <taxon>Oceanospirillales</taxon>
        <taxon>Halomonadaceae</taxon>
        <taxon>Vreelandella</taxon>
    </lineage>
</organism>
<sequence length="103" mass="11786">MNNVLHDALKAKLRAITIKSQPPTAEQRHQWRMEDMLGLDAMTLCRTCEWQMFGFRLGCANPECPDQPLALKVNYRHLNGDGQLLEHGRDFLFLGDRPLAAHT</sequence>
<evidence type="ECO:0000313" key="1">
    <source>
        <dbReference type="EMBL" id="RCV93887.1"/>
    </source>
</evidence>
<dbReference type="Proteomes" id="UP000253204">
    <property type="component" value="Unassembled WGS sequence"/>
</dbReference>
<gene>
    <name evidence="1" type="ORF">DU506_01640</name>
</gene>
<accession>A0A368UBA0</accession>
<comment type="caution">
    <text evidence="1">The sequence shown here is derived from an EMBL/GenBank/DDBJ whole genome shotgun (WGS) entry which is preliminary data.</text>
</comment>
<proteinExistence type="predicted"/>
<keyword evidence="2" id="KW-1185">Reference proteome</keyword>
<reference evidence="1 2" key="1">
    <citation type="submission" date="2018-07" db="EMBL/GenBank/DDBJ databases">
        <title>Halomonas rutogse sp. nov., isolated from Lake TangqianCo on Tibetan Plateau.</title>
        <authorList>
            <person name="Lu H."/>
            <person name="Xing P."/>
            <person name="Wu Q."/>
        </authorList>
    </citation>
    <scope>NUCLEOTIDE SEQUENCE [LARGE SCALE GENOMIC DNA]</scope>
    <source>
        <strain evidence="1 2">TQ8S</strain>
    </source>
</reference>
<dbReference type="AlphaFoldDB" id="A0A368UBA0"/>
<protein>
    <submittedName>
        <fullName evidence="1">Uncharacterized protein</fullName>
    </submittedName>
</protein>
<dbReference type="RefSeq" id="WP_114485215.1">
    <property type="nucleotide sequence ID" value="NZ_CBCSHM010000001.1"/>
</dbReference>